<dbReference type="EMBL" id="JAOL01000156">
    <property type="protein sequence ID" value="EUA87752.1"/>
    <property type="molecule type" value="Genomic_DNA"/>
</dbReference>
<evidence type="ECO:0000313" key="2">
    <source>
        <dbReference type="Proteomes" id="UP000020681"/>
    </source>
</evidence>
<protein>
    <submittedName>
        <fullName evidence="1">Uncharacterized protein</fullName>
    </submittedName>
</protein>
<sequence length="39" mass="4040">MLVPVFHHTFGCLVAQPLTASNSAASEMSRPSLSAGPIN</sequence>
<reference evidence="1 2" key="1">
    <citation type="submission" date="2014-01" db="EMBL/GenBank/DDBJ databases">
        <authorList>
            <person name="Dobos K."/>
            <person name="Lenaerts A."/>
            <person name="Ordway D."/>
            <person name="DeGroote M.A."/>
            <person name="Parker T."/>
            <person name="Sizemore C."/>
            <person name="Tallon L.J."/>
            <person name="Sadzewicz L.K."/>
            <person name="Sengamalay N."/>
            <person name="Fraser C.M."/>
            <person name="Hine E."/>
            <person name="Shefchek K.A."/>
            <person name="Das S.P."/>
            <person name="Tettelin H."/>
        </authorList>
    </citation>
    <scope>NUCLEOTIDE SEQUENCE [LARGE SCALE GENOMIC DNA]</scope>
    <source>
        <strain evidence="1 2">Harvey</strain>
    </source>
</reference>
<proteinExistence type="predicted"/>
<keyword evidence="2" id="KW-1185">Reference proteome</keyword>
<name>A0ABN0QSS9_MYCUL</name>
<accession>A0ABN0QSS9</accession>
<organism evidence="1 2">
    <name type="scientific">Mycobacterium ulcerans str. Harvey</name>
    <dbReference type="NCBI Taxonomy" id="1299332"/>
    <lineage>
        <taxon>Bacteria</taxon>
        <taxon>Bacillati</taxon>
        <taxon>Actinomycetota</taxon>
        <taxon>Actinomycetes</taxon>
        <taxon>Mycobacteriales</taxon>
        <taxon>Mycobacteriaceae</taxon>
        <taxon>Mycobacterium</taxon>
        <taxon>Mycobacterium ulcerans group</taxon>
    </lineage>
</organism>
<comment type="caution">
    <text evidence="1">The sequence shown here is derived from an EMBL/GenBank/DDBJ whole genome shotgun (WGS) entry which is preliminary data.</text>
</comment>
<dbReference type="Proteomes" id="UP000020681">
    <property type="component" value="Unassembled WGS sequence"/>
</dbReference>
<gene>
    <name evidence="1" type="ORF">I551_5833</name>
</gene>
<evidence type="ECO:0000313" key="1">
    <source>
        <dbReference type="EMBL" id="EUA87752.1"/>
    </source>
</evidence>